<evidence type="ECO:0000256" key="2">
    <source>
        <dbReference type="SAM" id="Phobius"/>
    </source>
</evidence>
<feature type="transmembrane region" description="Helical" evidence="2">
    <location>
        <begin position="229"/>
        <end position="248"/>
    </location>
</feature>
<keyword evidence="2" id="KW-0812">Transmembrane</keyword>
<protein>
    <recommendedName>
        <fullName evidence="3">DUF6594 domain-containing protein</fullName>
    </recommendedName>
</protein>
<accession>A0A8H7AVW3</accession>
<reference evidence="4" key="1">
    <citation type="submission" date="2020-01" db="EMBL/GenBank/DDBJ databases">
        <authorList>
            <person name="Feng Z.H.Z."/>
        </authorList>
    </citation>
    <scope>NUCLEOTIDE SEQUENCE</scope>
    <source>
        <strain evidence="4">CBS107.38</strain>
    </source>
</reference>
<feature type="compositionally biased region" description="Polar residues" evidence="1">
    <location>
        <begin position="1"/>
        <end position="12"/>
    </location>
</feature>
<evidence type="ECO:0000256" key="1">
    <source>
        <dbReference type="SAM" id="MobiDB-lite"/>
    </source>
</evidence>
<dbReference type="AlphaFoldDB" id="A0A8H7AVW3"/>
<sequence>MPASMSPSISSNGKDEDGEREDCLHGLAELPYHERLTRFLRGATRHWVAGDISVIDFRPLYTVTLYDLQRKLAQGIQKVEGGNITDEQLSRMRGTLHEYTNALRDFEFIHANRWSTQFVKDIAASRIDNGSGSKLQSALISDFNLTVPSTHRSLFRDADLLGSFDPKLMEHSNALGQSLGTTRAHAFASEQRREQFALAWKRFASAFVGGMIIVVPMLILLVGDVKTKTLAVIPTSILLFAVGVALFAKTDPVNLLAATAAPCPNTSASHSPTILTNLTHPQPLYRRVHLRPRSIPQPLHTRHYLPLHDGPPLEKPDERASTRAKHTEGLELIGKKSCLCVDLPANEEETQIILERMWKAKFRVTKQLDVLATVQGEGPNHVANFSWET</sequence>
<evidence type="ECO:0000259" key="3">
    <source>
        <dbReference type="Pfam" id="PF20237"/>
    </source>
</evidence>
<feature type="transmembrane region" description="Helical" evidence="2">
    <location>
        <begin position="203"/>
        <end position="223"/>
    </location>
</feature>
<feature type="domain" description="DUF6594" evidence="3">
    <location>
        <begin position="88"/>
        <end position="261"/>
    </location>
</feature>
<dbReference type="RefSeq" id="XP_038781010.1">
    <property type="nucleotide sequence ID" value="XM_038936338.1"/>
</dbReference>
<gene>
    <name evidence="4" type="ORF">GT037_011291</name>
</gene>
<reference evidence="4" key="2">
    <citation type="submission" date="2020-08" db="EMBL/GenBank/DDBJ databases">
        <title>Draft Genome Sequence of Cumin Blight Pathogen Alternaria burnsii.</title>
        <authorList>
            <person name="Feng Z."/>
        </authorList>
    </citation>
    <scope>NUCLEOTIDE SEQUENCE</scope>
    <source>
        <strain evidence="4">CBS107.38</strain>
    </source>
</reference>
<name>A0A8H7AVW3_9PLEO</name>
<dbReference type="EMBL" id="JAAABM010000031">
    <property type="protein sequence ID" value="KAF7670615.1"/>
    <property type="molecule type" value="Genomic_DNA"/>
</dbReference>
<dbReference type="Proteomes" id="UP000596902">
    <property type="component" value="Unassembled WGS sequence"/>
</dbReference>
<evidence type="ECO:0000313" key="4">
    <source>
        <dbReference type="EMBL" id="KAF7670615.1"/>
    </source>
</evidence>
<organism evidence="4 5">
    <name type="scientific">Alternaria burnsii</name>
    <dbReference type="NCBI Taxonomy" id="1187904"/>
    <lineage>
        <taxon>Eukaryota</taxon>
        <taxon>Fungi</taxon>
        <taxon>Dikarya</taxon>
        <taxon>Ascomycota</taxon>
        <taxon>Pezizomycotina</taxon>
        <taxon>Dothideomycetes</taxon>
        <taxon>Pleosporomycetidae</taxon>
        <taxon>Pleosporales</taxon>
        <taxon>Pleosporineae</taxon>
        <taxon>Pleosporaceae</taxon>
        <taxon>Alternaria</taxon>
        <taxon>Alternaria sect. Alternaria</taxon>
    </lineage>
</organism>
<evidence type="ECO:0000313" key="5">
    <source>
        <dbReference type="Proteomes" id="UP000596902"/>
    </source>
</evidence>
<proteinExistence type="predicted"/>
<keyword evidence="2" id="KW-1133">Transmembrane helix</keyword>
<dbReference type="InterPro" id="IPR046529">
    <property type="entry name" value="DUF6594"/>
</dbReference>
<dbReference type="Pfam" id="PF20237">
    <property type="entry name" value="DUF6594"/>
    <property type="match status" value="1"/>
</dbReference>
<dbReference type="GeneID" id="62209516"/>
<feature type="region of interest" description="Disordered" evidence="1">
    <location>
        <begin position="1"/>
        <end position="21"/>
    </location>
</feature>
<keyword evidence="5" id="KW-1185">Reference proteome</keyword>
<keyword evidence="2" id="KW-0472">Membrane</keyword>
<comment type="caution">
    <text evidence="4">The sequence shown here is derived from an EMBL/GenBank/DDBJ whole genome shotgun (WGS) entry which is preliminary data.</text>
</comment>